<protein>
    <submittedName>
        <fullName evidence="5">Unannotated protein</fullName>
    </submittedName>
</protein>
<comment type="cofactor">
    <cofactor evidence="1">
        <name>thiamine diphosphate</name>
        <dbReference type="ChEBI" id="CHEBI:58937"/>
    </cofactor>
</comment>
<dbReference type="CDD" id="cd02000">
    <property type="entry name" value="TPP_E1_PDC_ADC_BCADC"/>
    <property type="match status" value="1"/>
</dbReference>
<evidence type="ECO:0000256" key="2">
    <source>
        <dbReference type="ARBA" id="ARBA00023002"/>
    </source>
</evidence>
<organism evidence="5">
    <name type="scientific">freshwater metagenome</name>
    <dbReference type="NCBI Taxonomy" id="449393"/>
    <lineage>
        <taxon>unclassified sequences</taxon>
        <taxon>metagenomes</taxon>
        <taxon>ecological metagenomes</taxon>
    </lineage>
</organism>
<dbReference type="Pfam" id="PF00676">
    <property type="entry name" value="E1_dh"/>
    <property type="match status" value="1"/>
</dbReference>
<reference evidence="5" key="1">
    <citation type="submission" date="2020-05" db="EMBL/GenBank/DDBJ databases">
        <authorList>
            <person name="Chiriac C."/>
            <person name="Salcher M."/>
            <person name="Ghai R."/>
            <person name="Kavagutti S V."/>
        </authorList>
    </citation>
    <scope>NUCLEOTIDE SEQUENCE</scope>
</reference>
<dbReference type="GO" id="GO:0006086">
    <property type="term" value="P:pyruvate decarboxylation to acetyl-CoA"/>
    <property type="evidence" value="ECO:0007669"/>
    <property type="project" value="TreeGrafter"/>
</dbReference>
<name>A0A6J6WIP2_9ZZZZ</name>
<keyword evidence="2" id="KW-0560">Oxidoreductase</keyword>
<proteinExistence type="predicted"/>
<feature type="domain" description="Dehydrogenase E1 component" evidence="4">
    <location>
        <begin position="19"/>
        <end position="314"/>
    </location>
</feature>
<dbReference type="PANTHER" id="PTHR11516:SF60">
    <property type="entry name" value="PYRUVATE DEHYDROGENASE E1 COMPONENT SUBUNIT ALPHA"/>
    <property type="match status" value="1"/>
</dbReference>
<evidence type="ECO:0000313" key="5">
    <source>
        <dbReference type="EMBL" id="CAB4783689.1"/>
    </source>
</evidence>
<dbReference type="GO" id="GO:0004739">
    <property type="term" value="F:pyruvate dehydrogenase (acetyl-transferring) activity"/>
    <property type="evidence" value="ECO:0007669"/>
    <property type="project" value="TreeGrafter"/>
</dbReference>
<accession>A0A6J6WIP2</accession>
<evidence type="ECO:0000259" key="4">
    <source>
        <dbReference type="Pfam" id="PF00676"/>
    </source>
</evidence>
<dbReference type="PANTHER" id="PTHR11516">
    <property type="entry name" value="PYRUVATE DEHYDROGENASE E1 COMPONENT, ALPHA SUBUNIT BACTERIAL AND ORGANELLAR"/>
    <property type="match status" value="1"/>
</dbReference>
<dbReference type="SUPFAM" id="SSF52518">
    <property type="entry name" value="Thiamin diphosphate-binding fold (THDP-binding)"/>
    <property type="match status" value="1"/>
</dbReference>
<gene>
    <name evidence="5" type="ORF">UFOPK2975_00070</name>
</gene>
<keyword evidence="3" id="KW-0786">Thiamine pyrophosphate</keyword>
<dbReference type="InterPro" id="IPR001017">
    <property type="entry name" value="DH_E1"/>
</dbReference>
<dbReference type="InterPro" id="IPR050642">
    <property type="entry name" value="PDH_E1_Alpha_Subunit"/>
</dbReference>
<dbReference type="EMBL" id="CAFAAG010000002">
    <property type="protein sequence ID" value="CAB4783689.1"/>
    <property type="molecule type" value="Genomic_DNA"/>
</dbReference>
<dbReference type="InterPro" id="IPR029061">
    <property type="entry name" value="THDP-binding"/>
</dbReference>
<evidence type="ECO:0000256" key="1">
    <source>
        <dbReference type="ARBA" id="ARBA00001964"/>
    </source>
</evidence>
<dbReference type="AlphaFoldDB" id="A0A6J6WIP2"/>
<sequence>MSTISRRAELSNAISKLERMIEIRLVEERVQGLYNDGFVRGSTHLSIGQEAVCVGIAAATRPSDIVTCTYRGHGVALSLGITPEGVLGEICGRVIGCTGGLGGSMHMGDIEVGLFPTFAIVGAGLPVAAGAALTAQYKGTDGVAIAILGDGATNIGAFHETLNMAAIWKLPLVVIIENNLYGEYTRINLSTPFEDLAHRADAYGIYNEIVDGQVVADVEQAVSNAVARCRAGDGPVVLEMKTYRFSGHSRADPATYRPAGELDTWKKRDPIDLYADLMIKNKVISASQLLEIKANINSRVEAAVETVLNSPSPEHIEMFSHISGA</sequence>
<dbReference type="Gene3D" id="3.40.50.970">
    <property type="match status" value="1"/>
</dbReference>
<evidence type="ECO:0000256" key="3">
    <source>
        <dbReference type="ARBA" id="ARBA00023052"/>
    </source>
</evidence>